<keyword evidence="3" id="KW-1185">Reference proteome</keyword>
<dbReference type="AlphaFoldDB" id="A0A7W8B6E7"/>
<sequence>MNRALRALAGATVLCALAAGTATAAPPGDEAALADLSLPEGFHAPGPETIVERTVPVQPVPGDDVADAIKADGLLKKTPGDSVIKIKNKRYQGQNCGTRLLQQTSGRGKTTLVLTVSKSVATERKSEAKISAGTLSAAMGFSVSKSYTVENQTRYEVPKGRFGTIQAYPLYDHYTYQAVLGKIKRSGYVLKPVGVCFNQWTTKA</sequence>
<feature type="chain" id="PRO_5030575230" description="Tat pathway signal sequence domain protein" evidence="1">
    <location>
        <begin position="25"/>
        <end position="204"/>
    </location>
</feature>
<organism evidence="2 3">
    <name type="scientific">Streptomyces spectabilis</name>
    <dbReference type="NCBI Taxonomy" id="68270"/>
    <lineage>
        <taxon>Bacteria</taxon>
        <taxon>Bacillati</taxon>
        <taxon>Actinomycetota</taxon>
        <taxon>Actinomycetes</taxon>
        <taxon>Kitasatosporales</taxon>
        <taxon>Streptomycetaceae</taxon>
        <taxon>Streptomyces</taxon>
    </lineage>
</organism>
<protein>
    <recommendedName>
        <fullName evidence="4">Tat pathway signal sequence domain protein</fullName>
    </recommendedName>
</protein>
<name>A0A7W8B6E7_STRST</name>
<keyword evidence="1" id="KW-0732">Signal</keyword>
<reference evidence="2 3" key="1">
    <citation type="submission" date="2020-08" db="EMBL/GenBank/DDBJ databases">
        <title>Genomic Encyclopedia of Type Strains, Phase III (KMG-III): the genomes of soil and plant-associated and newly described type strains.</title>
        <authorList>
            <person name="Whitman W."/>
        </authorList>
    </citation>
    <scope>NUCLEOTIDE SEQUENCE [LARGE SCALE GENOMIC DNA]</scope>
    <source>
        <strain evidence="2 3">CECT 3146</strain>
    </source>
</reference>
<comment type="caution">
    <text evidence="2">The sequence shown here is derived from an EMBL/GenBank/DDBJ whole genome shotgun (WGS) entry which is preliminary data.</text>
</comment>
<accession>A0A7W8B6E7</accession>
<evidence type="ECO:0000313" key="2">
    <source>
        <dbReference type="EMBL" id="MBB5109433.1"/>
    </source>
</evidence>
<proteinExistence type="predicted"/>
<evidence type="ECO:0000256" key="1">
    <source>
        <dbReference type="SAM" id="SignalP"/>
    </source>
</evidence>
<gene>
    <name evidence="2" type="ORF">FHS40_008561</name>
</gene>
<evidence type="ECO:0000313" key="3">
    <source>
        <dbReference type="Proteomes" id="UP000549009"/>
    </source>
</evidence>
<dbReference type="Proteomes" id="UP000549009">
    <property type="component" value="Unassembled WGS sequence"/>
</dbReference>
<dbReference type="EMBL" id="JACHJD010000028">
    <property type="protein sequence ID" value="MBB5109433.1"/>
    <property type="molecule type" value="Genomic_DNA"/>
</dbReference>
<dbReference type="RefSeq" id="WP_184926389.1">
    <property type="nucleotide sequence ID" value="NZ_BMSQ01000033.1"/>
</dbReference>
<feature type="signal peptide" evidence="1">
    <location>
        <begin position="1"/>
        <end position="24"/>
    </location>
</feature>
<evidence type="ECO:0008006" key="4">
    <source>
        <dbReference type="Google" id="ProtNLM"/>
    </source>
</evidence>